<reference evidence="3 4" key="1">
    <citation type="submission" date="2020-05" db="EMBL/GenBank/DDBJ databases">
        <authorList>
            <person name="Mo P."/>
        </authorList>
    </citation>
    <scope>NUCLEOTIDE SEQUENCE [LARGE SCALE GENOMIC DNA]</scope>
    <source>
        <strain evidence="3 4">Gen01</strain>
    </source>
</reference>
<dbReference type="Pfam" id="PF02720">
    <property type="entry name" value="DUF222"/>
    <property type="match status" value="1"/>
</dbReference>
<evidence type="ECO:0000313" key="4">
    <source>
        <dbReference type="Proteomes" id="UP000505377"/>
    </source>
</evidence>
<evidence type="ECO:0000256" key="1">
    <source>
        <dbReference type="SAM" id="MobiDB-lite"/>
    </source>
</evidence>
<proteinExistence type="predicted"/>
<protein>
    <submittedName>
        <fullName evidence="3">DUF222 domain-containing protein</fullName>
    </submittedName>
</protein>
<gene>
    <name evidence="3" type="ORF">HOP40_29110</name>
</gene>
<feature type="region of interest" description="Disordered" evidence="1">
    <location>
        <begin position="312"/>
        <end position="484"/>
    </location>
</feature>
<feature type="compositionally biased region" description="Pro residues" evidence="1">
    <location>
        <begin position="452"/>
        <end position="484"/>
    </location>
</feature>
<sequence length="484" mass="49965">MAPGPLLADALDEPASVVATGSETELLSLLALCEGVTRRVDAISTSAIATLDDQGAFLTRGYRSAARALSDLLSWDYVEARRRAAVAVDVHARTTLDGTPLPARLPSAAAAFAAGEIALRHVEVIGRILSTDAAGRLSPEQWAGVEAQPASDAARLNPSELQTLGTALVALLDQDGAEPDDHTPAPVNELRLTRHASGGSIKGRFEDPALYDAIAAVIDAKSAPLTADDDRPAPQRQAEALADICGYVLDHGDLPDTGGRRPLLTVIVRLEDLENRARSAMLEFGGSLTPAALRTLACDAGVIPVVMNGAGQPSTSAAPPAPSPTACAARSPPGTAAAPTPAATDPLLVGGPPHPPLGTRRTHRPAQPGDAVQGPPPPDPPHRLAGPHPGRPARVPAPEVDRPAPDTAPQSPRPPRSGLNPAQDHQEWCQAVIGDRLTPLLTIMTPARPEPRPTPPYPTPPCPTPPCPAPPGARPAPPPCPALP</sequence>
<feature type="domain" description="DUF222" evidence="2">
    <location>
        <begin position="29"/>
        <end position="316"/>
    </location>
</feature>
<feature type="compositionally biased region" description="Low complexity" evidence="1">
    <location>
        <begin position="313"/>
        <end position="351"/>
    </location>
</feature>
<dbReference type="KEGG" id="pbro:HOP40_29110"/>
<organism evidence="3 4">
    <name type="scientific">Pseudonocardia broussonetiae</name>
    <dbReference type="NCBI Taxonomy" id="2736640"/>
    <lineage>
        <taxon>Bacteria</taxon>
        <taxon>Bacillati</taxon>
        <taxon>Actinomycetota</taxon>
        <taxon>Actinomycetes</taxon>
        <taxon>Pseudonocardiales</taxon>
        <taxon>Pseudonocardiaceae</taxon>
        <taxon>Pseudonocardia</taxon>
    </lineage>
</organism>
<keyword evidence="4" id="KW-1185">Reference proteome</keyword>
<dbReference type="AlphaFoldDB" id="A0A6M6JPX8"/>
<evidence type="ECO:0000313" key="3">
    <source>
        <dbReference type="EMBL" id="QJY49316.1"/>
    </source>
</evidence>
<dbReference type="EMBL" id="CP053564">
    <property type="protein sequence ID" value="QJY49316.1"/>
    <property type="molecule type" value="Genomic_DNA"/>
</dbReference>
<evidence type="ECO:0000259" key="2">
    <source>
        <dbReference type="Pfam" id="PF02720"/>
    </source>
</evidence>
<name>A0A6M6JPX8_9PSEU</name>
<dbReference type="Proteomes" id="UP000505377">
    <property type="component" value="Chromosome"/>
</dbReference>
<dbReference type="InterPro" id="IPR003870">
    <property type="entry name" value="DUF222"/>
</dbReference>
<dbReference type="PRINTS" id="PR01217">
    <property type="entry name" value="PRICHEXTENSN"/>
</dbReference>
<accession>A0A6M6JPX8</accession>